<evidence type="ECO:0000313" key="2">
    <source>
        <dbReference type="EMBL" id="GAA0306937.1"/>
    </source>
</evidence>
<protein>
    <submittedName>
        <fullName evidence="2">Uncharacterized protein</fullName>
    </submittedName>
</protein>
<accession>A0ABN0VJ54</accession>
<proteinExistence type="predicted"/>
<sequence>MDQSTYPWPAPGTLPPYREGRGERLVSAAAQQMGPVAASVLRGRLGPLRAGRDKDGRQFFTLGDDPDRLATIWLDAIPLEAERIVDTATNTTSQNYIVRISDRLPESMLDRVLAHELGELTAVRERAADGLPPVREDLLRAGPELPAELELSSADMGRIAELDWLAARYSDASLSGEEQAFARAEFSALLDSYGLRPTVALDDQAARFAQQKAADLRGLITNDHVSSASEQLLEDLARPIEQLSPADASALQASREAALRAQRQIEAFVGRREVTMALPGYDQNGLPLPRDALGDEAAGQWKTWREHASGQAAHTLGEQTAAGETPLRRVRIGGGASLSGRDSGELLIDDPGRWHLDPGAGIVQSADQDRDLAHWMGVDPYAAVTDPRHRVPIEAVRVWEDQLATQGDVVNGHGRLRLGPDGGLRAEIHPASGAVPLEVACDGIPVVATGLTPELVPGAASRGVGGVESRAEAVRLLGDRFRELERQGVPGAAEWRLWLTGAERGGAGTRNVLGPLEAGPVKDLLREGLDGDDAKRLENCFTALEATRTWEDARAQAPGRALMGDEVAENRFDPNDADHWIIAGPGGTGAANAEIILRENPRARVTLIGRSDPPAALRHQVQFGAMKELYGQEKGDGRLEFGNADVGAIEPVVGEDGRTRFRMTYKVGTETRTVDADGYVACLGRTNPLPAAVQGLADQVRDRGGQVSGSLLFDRDDQYLGYRLGFAVDGTEHHVDVDGAASWQLPREVFPPEKGLLRELNQMGLRALPSETGNAAPGFAPIARQSALRARAVAQERDGDTGAVRELSSVPDRWKRSKPARAASAEVAAPAVAAPAEPAVEAAAERTVEVPTTERTVQAAAPEPAVEAAPEPAVEAPVTGRTAPGRGAPGSEFWTLGAGRVRVRPPGAAPGSGRGAQPPPPEAGPRGPGAGLGD</sequence>
<feature type="compositionally biased region" description="Low complexity" evidence="1">
    <location>
        <begin position="849"/>
        <end position="878"/>
    </location>
</feature>
<evidence type="ECO:0000256" key="1">
    <source>
        <dbReference type="SAM" id="MobiDB-lite"/>
    </source>
</evidence>
<name>A0ABN0VJ54_9ACTN</name>
<comment type="caution">
    <text evidence="2">The sequence shown here is derived from an EMBL/GenBank/DDBJ whole genome shotgun (WGS) entry which is preliminary data.</text>
</comment>
<dbReference type="Proteomes" id="UP001501867">
    <property type="component" value="Unassembled WGS sequence"/>
</dbReference>
<feature type="region of interest" description="Disordered" evidence="1">
    <location>
        <begin position="847"/>
        <end position="934"/>
    </location>
</feature>
<organism evidence="2 3">
    <name type="scientific">Streptomyces polychromogenes</name>
    <dbReference type="NCBI Taxonomy" id="67342"/>
    <lineage>
        <taxon>Bacteria</taxon>
        <taxon>Bacillati</taxon>
        <taxon>Actinomycetota</taxon>
        <taxon>Actinomycetes</taxon>
        <taxon>Kitasatosporales</taxon>
        <taxon>Streptomycetaceae</taxon>
        <taxon>Streptomyces</taxon>
    </lineage>
</organism>
<dbReference type="RefSeq" id="WP_344164361.1">
    <property type="nucleotide sequence ID" value="NZ_BAAABV010000023.1"/>
</dbReference>
<dbReference type="EMBL" id="BAAABV010000023">
    <property type="protein sequence ID" value="GAA0306937.1"/>
    <property type="molecule type" value="Genomic_DNA"/>
</dbReference>
<feature type="region of interest" description="Disordered" evidence="1">
    <location>
        <begin position="795"/>
        <end position="818"/>
    </location>
</feature>
<keyword evidence="3" id="KW-1185">Reference proteome</keyword>
<evidence type="ECO:0000313" key="3">
    <source>
        <dbReference type="Proteomes" id="UP001501867"/>
    </source>
</evidence>
<reference evidence="2 3" key="1">
    <citation type="journal article" date="2019" name="Int. J. Syst. Evol. Microbiol.">
        <title>The Global Catalogue of Microorganisms (GCM) 10K type strain sequencing project: providing services to taxonomists for standard genome sequencing and annotation.</title>
        <authorList>
            <consortium name="The Broad Institute Genomics Platform"/>
            <consortium name="The Broad Institute Genome Sequencing Center for Infectious Disease"/>
            <person name="Wu L."/>
            <person name="Ma J."/>
        </authorList>
    </citation>
    <scope>NUCLEOTIDE SEQUENCE [LARGE SCALE GENOMIC DNA]</scope>
    <source>
        <strain evidence="2 3">JCM 4505</strain>
    </source>
</reference>
<gene>
    <name evidence="2" type="ORF">GCM10010302_52050</name>
</gene>